<dbReference type="InterPro" id="IPR050523">
    <property type="entry name" value="AKR_Detox_Biosynth"/>
</dbReference>
<protein>
    <submittedName>
        <fullName evidence="3">Aldo/keto reductase</fullName>
    </submittedName>
</protein>
<dbReference type="AlphaFoldDB" id="A0AB39Q4V3"/>
<sequence>MSEDRKRTPYTRLGRSATLVSRLWLGTVNFSGRVEDADASRLLSEALGRGINCIDMADIYGWRVHKGHTEELVGRWLSKSGVRREDVLLATKVGEDMSDGVNDGGLSARHIVAACEQSLRRLDVDHIDLYQMHRLDRAAPWDEIWQAMDRLVTSGKVCYVGSSNFAGWNIAAAQETAMRRHSMGLVSEQSIYNLAVRRADAELIPAAQAYGVGVFAWSPLHGGLLSGALRKLAQGTAVKSAQGRAQELLPTLRANIEAYERFCDRIGEKPAEVGLSWVLSRPGISGAVIGPRTVEQLDSALRALDLVLGDAELAELDALFPVPGDVALPPGAGTGAG</sequence>
<reference evidence="3" key="1">
    <citation type="submission" date="2024-07" db="EMBL/GenBank/DDBJ databases">
        <authorList>
            <person name="Yu S.T."/>
        </authorList>
    </citation>
    <scope>NUCLEOTIDE SEQUENCE</scope>
    <source>
        <strain evidence="3">R28</strain>
    </source>
</reference>
<dbReference type="Gene3D" id="3.20.20.100">
    <property type="entry name" value="NADP-dependent oxidoreductase domain"/>
    <property type="match status" value="1"/>
</dbReference>
<dbReference type="InterPro" id="IPR023210">
    <property type="entry name" value="NADP_OxRdtase_dom"/>
</dbReference>
<dbReference type="GO" id="GO:0016491">
    <property type="term" value="F:oxidoreductase activity"/>
    <property type="evidence" value="ECO:0007669"/>
    <property type="project" value="UniProtKB-KW"/>
</dbReference>
<evidence type="ECO:0000259" key="2">
    <source>
        <dbReference type="Pfam" id="PF00248"/>
    </source>
</evidence>
<accession>A0AB39Q4V3</accession>
<dbReference type="Pfam" id="PF00248">
    <property type="entry name" value="Aldo_ket_red"/>
    <property type="match status" value="1"/>
</dbReference>
<dbReference type="FunFam" id="3.20.20.100:FF:000004">
    <property type="entry name" value="Oxidoreductase, aldo/keto reductase"/>
    <property type="match status" value="1"/>
</dbReference>
<dbReference type="InterPro" id="IPR036812">
    <property type="entry name" value="NAD(P)_OxRdtase_dom_sf"/>
</dbReference>
<keyword evidence="1" id="KW-0560">Oxidoreductase</keyword>
<evidence type="ECO:0000256" key="1">
    <source>
        <dbReference type="ARBA" id="ARBA00023002"/>
    </source>
</evidence>
<dbReference type="PANTHER" id="PTHR43364:SF5">
    <property type="entry name" value="REDUCTASE"/>
    <property type="match status" value="1"/>
</dbReference>
<dbReference type="PANTHER" id="PTHR43364">
    <property type="entry name" value="NADH-SPECIFIC METHYLGLYOXAL REDUCTASE-RELATED"/>
    <property type="match status" value="1"/>
</dbReference>
<dbReference type="SUPFAM" id="SSF51430">
    <property type="entry name" value="NAD(P)-linked oxidoreductase"/>
    <property type="match status" value="1"/>
</dbReference>
<proteinExistence type="predicted"/>
<dbReference type="GO" id="GO:0005829">
    <property type="term" value="C:cytosol"/>
    <property type="evidence" value="ECO:0007669"/>
    <property type="project" value="UniProtKB-ARBA"/>
</dbReference>
<name>A0AB39Q4V3_9ACTN</name>
<feature type="domain" description="NADP-dependent oxidoreductase" evidence="2">
    <location>
        <begin position="23"/>
        <end position="319"/>
    </location>
</feature>
<evidence type="ECO:0000313" key="3">
    <source>
        <dbReference type="EMBL" id="XDQ38202.1"/>
    </source>
</evidence>
<organism evidence="3">
    <name type="scientific">Streptomyces sp. R28</name>
    <dbReference type="NCBI Taxonomy" id="3238628"/>
    <lineage>
        <taxon>Bacteria</taxon>
        <taxon>Bacillati</taxon>
        <taxon>Actinomycetota</taxon>
        <taxon>Actinomycetes</taxon>
        <taxon>Kitasatosporales</taxon>
        <taxon>Streptomycetaceae</taxon>
        <taxon>Streptomyces</taxon>
    </lineage>
</organism>
<gene>
    <name evidence="3" type="ORF">AB5J49_35285</name>
</gene>
<dbReference type="EMBL" id="CP163439">
    <property type="protein sequence ID" value="XDQ38202.1"/>
    <property type="molecule type" value="Genomic_DNA"/>
</dbReference>
<dbReference type="RefSeq" id="WP_369172906.1">
    <property type="nucleotide sequence ID" value="NZ_CP163439.1"/>
</dbReference>